<evidence type="ECO:0008006" key="3">
    <source>
        <dbReference type="Google" id="ProtNLM"/>
    </source>
</evidence>
<keyword evidence="2" id="KW-1185">Reference proteome</keyword>
<evidence type="ECO:0000313" key="2">
    <source>
        <dbReference type="Proteomes" id="UP000694395"/>
    </source>
</evidence>
<dbReference type="Ensembl" id="ENSOMYT00000140156.1">
    <property type="protein sequence ID" value="ENSOMYP00000117456.1"/>
    <property type="gene ID" value="ENSOMYG00000065866.1"/>
</dbReference>
<dbReference type="GO" id="GO:0043065">
    <property type="term" value="P:positive regulation of apoptotic process"/>
    <property type="evidence" value="ECO:0007669"/>
    <property type="project" value="TreeGrafter"/>
</dbReference>
<dbReference type="InterPro" id="IPR028192">
    <property type="entry name" value="BMF"/>
</dbReference>
<dbReference type="GO" id="GO:0006915">
    <property type="term" value="P:apoptotic process"/>
    <property type="evidence" value="ECO:0007669"/>
    <property type="project" value="InterPro"/>
</dbReference>
<reference evidence="1" key="3">
    <citation type="submission" date="2025-09" db="UniProtKB">
        <authorList>
            <consortium name="Ensembl"/>
        </authorList>
    </citation>
    <scope>IDENTIFICATION</scope>
</reference>
<dbReference type="PANTHER" id="PTHR32014:SF2">
    <property type="entry name" value="BCL-2-MODIFYING FACTOR"/>
    <property type="match status" value="1"/>
</dbReference>
<dbReference type="GO" id="GO:0016459">
    <property type="term" value="C:myosin complex"/>
    <property type="evidence" value="ECO:0007669"/>
    <property type="project" value="TreeGrafter"/>
</dbReference>
<reference evidence="1" key="1">
    <citation type="submission" date="2020-07" db="EMBL/GenBank/DDBJ databases">
        <title>A long reads based de novo assembly of the rainbow trout Arlee double haploid line genome.</title>
        <authorList>
            <person name="Gao G."/>
            <person name="Palti Y."/>
        </authorList>
    </citation>
    <scope>NUCLEOTIDE SEQUENCE [LARGE SCALE GENOMIC DNA]</scope>
</reference>
<dbReference type="GeneTree" id="ENSGT00940000175994"/>
<sequence>MDDEEDDVFVPDSSHCWRTAFREIKYEDRGTQTPCPALALPNDMLPCGVAQEPRPLFYVMPSLSWHTTDNAGNAGFRLHFPARFEQVGDQGPQEQHQVERGRMERLQQQPQQPARSMEVCIGQKLQLIGDQFYQEHLQLYHRNQRNMRPLWWRLASALLNLLFEQEAIDGRGRAGWR</sequence>
<dbReference type="Pfam" id="PF15185">
    <property type="entry name" value="BMF"/>
    <property type="match status" value="1"/>
</dbReference>
<dbReference type="GO" id="GO:0010507">
    <property type="term" value="P:negative regulation of autophagy"/>
    <property type="evidence" value="ECO:0007669"/>
    <property type="project" value="TreeGrafter"/>
</dbReference>
<gene>
    <name evidence="1" type="primary">LOC110505497</name>
</gene>
<name>A0A8K9UY13_ONCMY</name>
<reference evidence="1" key="2">
    <citation type="submission" date="2025-08" db="UniProtKB">
        <authorList>
            <consortium name="Ensembl"/>
        </authorList>
    </citation>
    <scope>IDENTIFICATION</scope>
</reference>
<dbReference type="Proteomes" id="UP000694395">
    <property type="component" value="Chromosome 25"/>
</dbReference>
<dbReference type="AlphaFoldDB" id="A0A8K9UY13"/>
<dbReference type="PANTHER" id="PTHR32014">
    <property type="entry name" value="BCL-2-MODIFYING FACTOR"/>
    <property type="match status" value="1"/>
</dbReference>
<evidence type="ECO:0000313" key="1">
    <source>
        <dbReference type="Ensembl" id="ENSOMYP00000117456.1"/>
    </source>
</evidence>
<organism evidence="1 2">
    <name type="scientific">Oncorhynchus mykiss</name>
    <name type="common">Rainbow trout</name>
    <name type="synonym">Salmo gairdneri</name>
    <dbReference type="NCBI Taxonomy" id="8022"/>
    <lineage>
        <taxon>Eukaryota</taxon>
        <taxon>Metazoa</taxon>
        <taxon>Chordata</taxon>
        <taxon>Craniata</taxon>
        <taxon>Vertebrata</taxon>
        <taxon>Euteleostomi</taxon>
        <taxon>Actinopterygii</taxon>
        <taxon>Neopterygii</taxon>
        <taxon>Teleostei</taxon>
        <taxon>Protacanthopterygii</taxon>
        <taxon>Salmoniformes</taxon>
        <taxon>Salmonidae</taxon>
        <taxon>Salmoninae</taxon>
        <taxon>Oncorhynchus</taxon>
    </lineage>
</organism>
<proteinExistence type="predicted"/>
<protein>
    <recommendedName>
        <fullName evidence="3">Bcl-2-modifying factor</fullName>
    </recommendedName>
</protein>
<accession>A0A8K9UY13</accession>